<organism evidence="1 2">
    <name type="scientific">Pilimelia columellifera subsp. columellifera</name>
    <dbReference type="NCBI Taxonomy" id="706583"/>
    <lineage>
        <taxon>Bacteria</taxon>
        <taxon>Bacillati</taxon>
        <taxon>Actinomycetota</taxon>
        <taxon>Actinomycetes</taxon>
        <taxon>Micromonosporales</taxon>
        <taxon>Micromonosporaceae</taxon>
        <taxon>Pilimelia</taxon>
    </lineage>
</organism>
<reference evidence="1 2" key="1">
    <citation type="journal article" date="2019" name="Int. J. Syst. Evol. Microbiol.">
        <title>The Global Catalogue of Microorganisms (GCM) 10K type strain sequencing project: providing services to taxonomists for standard genome sequencing and annotation.</title>
        <authorList>
            <consortium name="The Broad Institute Genomics Platform"/>
            <consortium name="The Broad Institute Genome Sequencing Center for Infectious Disease"/>
            <person name="Wu L."/>
            <person name="Ma J."/>
        </authorList>
    </citation>
    <scope>NUCLEOTIDE SEQUENCE [LARGE SCALE GENOMIC DNA]</scope>
    <source>
        <strain evidence="1 2">JCM 3367</strain>
    </source>
</reference>
<protein>
    <submittedName>
        <fullName evidence="1">Uncharacterized protein</fullName>
    </submittedName>
</protein>
<accession>A0ABN3NNK5</accession>
<dbReference type="RefSeq" id="WP_344173496.1">
    <property type="nucleotide sequence ID" value="NZ_BAAARY010000015.1"/>
</dbReference>
<evidence type="ECO:0000313" key="2">
    <source>
        <dbReference type="Proteomes" id="UP001499978"/>
    </source>
</evidence>
<keyword evidence="2" id="KW-1185">Reference proteome</keyword>
<evidence type="ECO:0000313" key="1">
    <source>
        <dbReference type="EMBL" id="GAA2528780.1"/>
    </source>
</evidence>
<dbReference type="Proteomes" id="UP001499978">
    <property type="component" value="Unassembled WGS sequence"/>
</dbReference>
<proteinExistence type="predicted"/>
<sequence length="191" mass="20566">MLMLREPIGRYDRSLTGPRHEFVLLVEGAGASGPGLPAADLPAGARVVASPLAGGRVCVYWPGSTRVAAVVAAVQHLERAGCRVWRVDAGDMVTLTVIAGRAQRSRETVRLWSLGSLGPGGFPPPLNPGASTALYSWAEVRRWLRIRLNVDLPADRADDDALVAADLALRLRRIADWLPDPAPVWELLMPP</sequence>
<gene>
    <name evidence="1" type="ORF">GCM10010201_29850</name>
</gene>
<name>A0ABN3NNK5_9ACTN</name>
<comment type="caution">
    <text evidence="1">The sequence shown here is derived from an EMBL/GenBank/DDBJ whole genome shotgun (WGS) entry which is preliminary data.</text>
</comment>
<dbReference type="EMBL" id="BAAARY010000015">
    <property type="protein sequence ID" value="GAA2528780.1"/>
    <property type="molecule type" value="Genomic_DNA"/>
</dbReference>